<dbReference type="InterPro" id="IPR037914">
    <property type="entry name" value="SpoVT-AbrB_sf"/>
</dbReference>
<dbReference type="SMART" id="SM00966">
    <property type="entry name" value="SpoVT_AbrB"/>
    <property type="match status" value="1"/>
</dbReference>
<dbReference type="OrthoDB" id="7160352at2"/>
<dbReference type="Proteomes" id="UP000248014">
    <property type="component" value="Unassembled WGS sequence"/>
</dbReference>
<dbReference type="PROSITE" id="PS51740">
    <property type="entry name" value="SPOVT_ABRB"/>
    <property type="match status" value="1"/>
</dbReference>
<sequence length="89" mass="10081">MNDITRLSAQGQVLIPQDVIDRLQLAEGEAFDVRAHGDEIILRRLSKSPRRSIAEVRQSLRAIYRHKGPPIPIEKLSWSPDVDDPSLDN</sequence>
<keyword evidence="4" id="KW-1185">Reference proteome</keyword>
<proteinExistence type="predicted"/>
<name>A0A2V3URP1_9SPHN</name>
<dbReference type="NCBIfam" id="TIGR01439">
    <property type="entry name" value="lp_hng_hel_AbrB"/>
    <property type="match status" value="1"/>
</dbReference>
<dbReference type="SUPFAM" id="SSF89447">
    <property type="entry name" value="AbrB/MazE/MraZ-like"/>
    <property type="match status" value="1"/>
</dbReference>
<comment type="caution">
    <text evidence="3">The sequence shown here is derived from an EMBL/GenBank/DDBJ whole genome shotgun (WGS) entry which is preliminary data.</text>
</comment>
<reference evidence="3 4" key="1">
    <citation type="submission" date="2018-05" db="EMBL/GenBank/DDBJ databases">
        <title>Genomic Encyclopedia of Type Strains, Phase IV (KMG-IV): sequencing the most valuable type-strain genomes for metagenomic binning, comparative biology and taxonomic classification.</title>
        <authorList>
            <person name="Goeker M."/>
        </authorList>
    </citation>
    <scope>NUCLEOTIDE SEQUENCE [LARGE SCALE GENOMIC DNA]</scope>
    <source>
        <strain evidence="3 4">DSM 3183</strain>
    </source>
</reference>
<dbReference type="RefSeq" id="WP_110299938.1">
    <property type="nucleotide sequence ID" value="NZ_QJJM01000014.1"/>
</dbReference>
<evidence type="ECO:0000256" key="1">
    <source>
        <dbReference type="PROSITE-ProRule" id="PRU01076"/>
    </source>
</evidence>
<evidence type="ECO:0000313" key="3">
    <source>
        <dbReference type="EMBL" id="PXW70065.1"/>
    </source>
</evidence>
<dbReference type="EMBL" id="QJJM01000014">
    <property type="protein sequence ID" value="PXW70065.1"/>
    <property type="molecule type" value="Genomic_DNA"/>
</dbReference>
<organism evidence="3 4">
    <name type="scientific">Blastomonas natatoria</name>
    <dbReference type="NCBI Taxonomy" id="34015"/>
    <lineage>
        <taxon>Bacteria</taxon>
        <taxon>Pseudomonadati</taxon>
        <taxon>Pseudomonadota</taxon>
        <taxon>Alphaproteobacteria</taxon>
        <taxon>Sphingomonadales</taxon>
        <taxon>Sphingomonadaceae</taxon>
        <taxon>Blastomonas</taxon>
    </lineage>
</organism>
<evidence type="ECO:0000313" key="4">
    <source>
        <dbReference type="Proteomes" id="UP000248014"/>
    </source>
</evidence>
<protein>
    <submittedName>
        <fullName evidence="3">AbrB family looped-hinge helix DNA binding protein</fullName>
    </submittedName>
</protein>
<keyword evidence="1" id="KW-0238">DNA-binding</keyword>
<evidence type="ECO:0000259" key="2">
    <source>
        <dbReference type="PROSITE" id="PS51740"/>
    </source>
</evidence>
<dbReference type="InterPro" id="IPR007159">
    <property type="entry name" value="SpoVT-AbrB_dom"/>
</dbReference>
<dbReference type="GO" id="GO:0003677">
    <property type="term" value="F:DNA binding"/>
    <property type="evidence" value="ECO:0007669"/>
    <property type="project" value="UniProtKB-UniRule"/>
</dbReference>
<accession>A0A2V3URP1</accession>
<dbReference type="AlphaFoldDB" id="A0A2V3URP1"/>
<gene>
    <name evidence="3" type="ORF">C7451_11441</name>
</gene>
<dbReference type="Gene3D" id="2.10.260.10">
    <property type="match status" value="1"/>
</dbReference>
<feature type="domain" description="SpoVT-AbrB" evidence="2">
    <location>
        <begin position="2"/>
        <end position="47"/>
    </location>
</feature>